<comment type="caution">
    <text evidence="1">The sequence shown here is derived from an EMBL/GenBank/DDBJ whole genome shotgun (WGS) entry which is preliminary data.</text>
</comment>
<sequence>MVCAGDTAKTATATLSPFIALHGSCYKYIRPYRARLGSLRARAPLIKMSAEPTKDEWSDRVKALKTAVSNIVMDGDKDAVTHPRTLKRYVEAVRRSPLANQAEFYVLDVASAAGEPGLTIAHAFPQARVSLTDYSPAMLAWGKERTQEQGLTDRVTSAVANAEHMPEIRDASIDLVTCSYGLPFFDHVKGLREFRRVLKPGGLLLATNWARADEVDLGLILKEVAHALDPDAAPPLDACRLGDIPSFKQCLTAAGFDHAEVDIFNNPNGFVPGKAAEFLLHSSPLVPFLQKLESQGQENVQGRARTAVDEVLRKHQYLQPDGSVQFDRTIAHFYEARASHQ</sequence>
<dbReference type="Pfam" id="PF01209">
    <property type="entry name" value="Ubie_methyltran"/>
    <property type="match status" value="1"/>
</dbReference>
<evidence type="ECO:0008006" key="3">
    <source>
        <dbReference type="Google" id="ProtNLM"/>
    </source>
</evidence>
<accession>A0AAW1NKS2</accession>
<evidence type="ECO:0000313" key="1">
    <source>
        <dbReference type="EMBL" id="KAK9789920.1"/>
    </source>
</evidence>
<evidence type="ECO:0000313" key="2">
    <source>
        <dbReference type="Proteomes" id="UP001465755"/>
    </source>
</evidence>
<dbReference type="GO" id="GO:0008168">
    <property type="term" value="F:methyltransferase activity"/>
    <property type="evidence" value="ECO:0007669"/>
    <property type="project" value="TreeGrafter"/>
</dbReference>
<dbReference type="InterPro" id="IPR029063">
    <property type="entry name" value="SAM-dependent_MTases_sf"/>
</dbReference>
<proteinExistence type="predicted"/>
<keyword evidence="2" id="KW-1185">Reference proteome</keyword>
<organism evidence="1 2">
    <name type="scientific">Symbiochloris irregularis</name>
    <dbReference type="NCBI Taxonomy" id="706552"/>
    <lineage>
        <taxon>Eukaryota</taxon>
        <taxon>Viridiplantae</taxon>
        <taxon>Chlorophyta</taxon>
        <taxon>core chlorophytes</taxon>
        <taxon>Trebouxiophyceae</taxon>
        <taxon>Trebouxiales</taxon>
        <taxon>Trebouxiaceae</taxon>
        <taxon>Symbiochloris</taxon>
    </lineage>
</organism>
<protein>
    <recommendedName>
        <fullName evidence="3">Methyltransferase type 11 domain-containing protein</fullName>
    </recommendedName>
</protein>
<dbReference type="CDD" id="cd02440">
    <property type="entry name" value="AdoMet_MTases"/>
    <property type="match status" value="1"/>
</dbReference>
<dbReference type="Proteomes" id="UP001465755">
    <property type="component" value="Unassembled WGS sequence"/>
</dbReference>
<dbReference type="SUPFAM" id="SSF53335">
    <property type="entry name" value="S-adenosyl-L-methionine-dependent methyltransferases"/>
    <property type="match status" value="1"/>
</dbReference>
<reference evidence="1 2" key="1">
    <citation type="journal article" date="2024" name="Nat. Commun.">
        <title>Phylogenomics reveals the evolutionary origins of lichenization in chlorophyte algae.</title>
        <authorList>
            <person name="Puginier C."/>
            <person name="Libourel C."/>
            <person name="Otte J."/>
            <person name="Skaloud P."/>
            <person name="Haon M."/>
            <person name="Grisel S."/>
            <person name="Petersen M."/>
            <person name="Berrin J.G."/>
            <person name="Delaux P.M."/>
            <person name="Dal Grande F."/>
            <person name="Keller J."/>
        </authorList>
    </citation>
    <scope>NUCLEOTIDE SEQUENCE [LARGE SCALE GENOMIC DNA]</scope>
    <source>
        <strain evidence="1 2">SAG 2036</strain>
    </source>
</reference>
<dbReference type="EMBL" id="JALJOQ010000201">
    <property type="protein sequence ID" value="KAK9789920.1"/>
    <property type="molecule type" value="Genomic_DNA"/>
</dbReference>
<dbReference type="AlphaFoldDB" id="A0AAW1NKS2"/>
<dbReference type="PANTHER" id="PTHR43591">
    <property type="entry name" value="METHYLTRANSFERASE"/>
    <property type="match status" value="1"/>
</dbReference>
<dbReference type="PANTHER" id="PTHR43591:SF24">
    <property type="entry name" value="2-METHOXY-6-POLYPRENYL-1,4-BENZOQUINOL METHYLASE, MITOCHONDRIAL"/>
    <property type="match status" value="1"/>
</dbReference>
<dbReference type="Gene3D" id="3.40.50.150">
    <property type="entry name" value="Vaccinia Virus protein VP39"/>
    <property type="match status" value="1"/>
</dbReference>
<name>A0AAW1NKS2_9CHLO</name>
<gene>
    <name evidence="1" type="ORF">WJX73_003985</name>
</gene>